<organism evidence="1 2">
    <name type="scientific">Mycobacterium simulans</name>
    <dbReference type="NCBI Taxonomy" id="627089"/>
    <lineage>
        <taxon>Bacteria</taxon>
        <taxon>Bacillati</taxon>
        <taxon>Actinomycetota</taxon>
        <taxon>Actinomycetes</taxon>
        <taxon>Mycobacteriales</taxon>
        <taxon>Mycobacteriaceae</taxon>
        <taxon>Mycobacterium</taxon>
    </lineage>
</organism>
<proteinExistence type="predicted"/>
<dbReference type="AlphaFoldDB" id="A0A7Z7NDG5"/>
<accession>A0A7Z7NDG5</accession>
<keyword evidence="2" id="KW-1185">Reference proteome</keyword>
<name>A0A7Z7NDG5_9MYCO</name>
<reference evidence="1 2" key="1">
    <citation type="submission" date="2017-10" db="EMBL/GenBank/DDBJ databases">
        <authorList>
            <consortium name="Urmite Genomes"/>
        </authorList>
    </citation>
    <scope>NUCLEOTIDE SEQUENCE [LARGE SCALE GENOMIC DNA]</scope>
    <source>
        <strain evidence="1 2">FB-527</strain>
    </source>
</reference>
<evidence type="ECO:0000313" key="2">
    <source>
        <dbReference type="Proteomes" id="UP000554965"/>
    </source>
</evidence>
<dbReference type="EMBL" id="OCTY01000002">
    <property type="protein sequence ID" value="SOJ57975.1"/>
    <property type="molecule type" value="Genomic_DNA"/>
</dbReference>
<protein>
    <submittedName>
        <fullName evidence="1">Uncharacterized protein</fullName>
    </submittedName>
</protein>
<evidence type="ECO:0000313" key="1">
    <source>
        <dbReference type="EMBL" id="SOJ57975.1"/>
    </source>
</evidence>
<dbReference type="Proteomes" id="UP000554965">
    <property type="component" value="Unassembled WGS sequence"/>
</dbReference>
<comment type="caution">
    <text evidence="1">The sequence shown here is derived from an EMBL/GenBank/DDBJ whole genome shotgun (WGS) entry which is preliminary data.</text>
</comment>
<sequence length="58" mass="6184">MAVVAVAYQRCTGEFAHVIEDFVVRDAVFAEERDGIGALVVQQSFVADRVDGDGLAAV</sequence>
<dbReference type="RefSeq" id="WP_222106523.1">
    <property type="nucleotide sequence ID" value="NZ_OCTY01000002.1"/>
</dbReference>
<gene>
    <name evidence="1" type="ORF">MSIMFB_05457</name>
</gene>